<dbReference type="Proteomes" id="UP000268350">
    <property type="component" value="Unassembled WGS sequence"/>
</dbReference>
<keyword evidence="3" id="KW-0472">Membrane</keyword>
<evidence type="ECO:0000256" key="3">
    <source>
        <dbReference type="ARBA" id="ARBA00023136"/>
    </source>
</evidence>
<dbReference type="InterPro" id="IPR036322">
    <property type="entry name" value="WD40_repeat_dom_sf"/>
</dbReference>
<dbReference type="PROSITE" id="PS50236">
    <property type="entry name" value="CHCR"/>
    <property type="match status" value="1"/>
</dbReference>
<evidence type="ECO:0000256" key="4">
    <source>
        <dbReference type="ARBA" id="ARBA00023228"/>
    </source>
</evidence>
<dbReference type="STRING" id="7266.A0A3B0JS82"/>
<protein>
    <submittedName>
        <fullName evidence="8">Blast:Vam6/Vps39-like protein</fullName>
    </submittedName>
</protein>
<dbReference type="Pfam" id="PF10367">
    <property type="entry name" value="zf-Vps39_C"/>
    <property type="match status" value="1"/>
</dbReference>
<sequence>MHQAYNVHSILKQGVQIESIAAYGNHVILGTRSGQLIMYSVDERGVDMRMFNKNFSRKPITQMEVIAAENLLFVLTDNMIQVCDIGRLESNFAFLHSASDTKGCTLFTMDVDSQKSTTGEVATFIRVCCAIRRRLVFFFWKKDQLDSLQLSIELNDVPKSLCWVGHAVCVGYKDEYVVYDISCNTPKKHDLFLTSSSVSRDPCICLIRNNMLGISKDKYLVIVDPSQYKSKDNATSVDEGHPGGMESKNSLPPLLWTSPLLDLVWDDPFAVGRVNNAIEVRSLVGKDTLVQSIPELEKTRFLVHADKGTIFAAATSELWCIRQVEIPIQRQQLLQQKKFQLAIEVTVSLTGNPALLSCSSFLTLLVFQQISDEAAEDKAQTIRQIHMLYAKELFTNKEFAAAMKEFEKAAIDPYDVIRLFPNLVPEPKPGTEDTTVPVSTAPQLEDGDLENAYLALIEFLALARQREVVKLRDTKSSSKSLLEIIDTTLLKCYLQTNDSLVAPLLRLNQCHLEESEKTLKKHNKISELIILYQMKGKHKEALKLLQEQAGIEGSVLQGRKRTIRYLQELGTDHLPLIFEFADWVINEHPEEGLSIFTDELIEVESLPRAKVLDFLITKHKSLIIPYLEHVITEWSDTNTLRHNVLIKQYREQVQRLLLQQEKGEEVPELKPLRAKLYKMLKDSNVYSPDRVLEEFPTNMLLEERALILGRLKKHEKVLAIYIQVLGDVAEARAYAEANYEHDKTIFQTLVKSIMLPPTEPIYEGVALHPDFSPEVNREVLLELLNTYAIKIDPIEIFEFLPDDMPMHLLEKYMGKAVRQKLADKHHMQMMCGLLEAEANRLEAALQAKRAISFELNENSVCPECKKRFPSQSAFVRYPNGQIVHLSCHDRIARAAAQQ</sequence>
<evidence type="ECO:0000259" key="7">
    <source>
        <dbReference type="PROSITE" id="PS50219"/>
    </source>
</evidence>
<dbReference type="Pfam" id="PF10366">
    <property type="entry name" value="Vps39_1"/>
    <property type="match status" value="1"/>
</dbReference>
<evidence type="ECO:0000313" key="8">
    <source>
        <dbReference type="EMBL" id="SPP83863.1"/>
    </source>
</evidence>
<dbReference type="Pfam" id="PF00780">
    <property type="entry name" value="CNH"/>
    <property type="match status" value="1"/>
</dbReference>
<name>A0A3B0JS82_DROGU</name>
<comment type="similarity">
    <text evidence="5">Belongs to the VAM6/VPS39 family.</text>
</comment>
<gene>
    <name evidence="8" type="ORF">DGUA_6G016349</name>
</gene>
<dbReference type="InterPro" id="IPR019452">
    <property type="entry name" value="VPS39/TGF_beta_rcpt-assoc_1"/>
</dbReference>
<comment type="subcellular location">
    <subcellularLocation>
        <location evidence="1">Endomembrane system</location>
        <topology evidence="1">Peripheral membrane protein</topology>
    </subcellularLocation>
    <subcellularLocation>
        <location evidence="2">Lysosome</location>
    </subcellularLocation>
</comment>
<organism evidence="8 9">
    <name type="scientific">Drosophila guanche</name>
    <name type="common">Fruit fly</name>
    <dbReference type="NCBI Taxonomy" id="7266"/>
    <lineage>
        <taxon>Eukaryota</taxon>
        <taxon>Metazoa</taxon>
        <taxon>Ecdysozoa</taxon>
        <taxon>Arthropoda</taxon>
        <taxon>Hexapoda</taxon>
        <taxon>Insecta</taxon>
        <taxon>Pterygota</taxon>
        <taxon>Neoptera</taxon>
        <taxon>Endopterygota</taxon>
        <taxon>Diptera</taxon>
        <taxon>Brachycera</taxon>
        <taxon>Muscomorpha</taxon>
        <taxon>Ephydroidea</taxon>
        <taxon>Drosophilidae</taxon>
        <taxon>Drosophila</taxon>
        <taxon>Sophophora</taxon>
    </lineage>
</organism>
<reference evidence="9" key="1">
    <citation type="submission" date="2018-01" db="EMBL/GenBank/DDBJ databases">
        <authorList>
            <person name="Alioto T."/>
            <person name="Alioto T."/>
        </authorList>
    </citation>
    <scope>NUCLEOTIDE SEQUENCE [LARGE SCALE GENOMIC DNA]</scope>
</reference>
<dbReference type="GO" id="GO:0005764">
    <property type="term" value="C:lysosome"/>
    <property type="evidence" value="ECO:0007669"/>
    <property type="project" value="UniProtKB-SubCell"/>
</dbReference>
<dbReference type="InterPro" id="IPR019453">
    <property type="entry name" value="VPS39/TGFA1_Znf"/>
</dbReference>
<evidence type="ECO:0000256" key="1">
    <source>
        <dbReference type="ARBA" id="ARBA00004184"/>
    </source>
</evidence>
<proteinExistence type="inferred from homology"/>
<dbReference type="PROSITE" id="PS50219">
    <property type="entry name" value="CNH"/>
    <property type="match status" value="1"/>
</dbReference>
<evidence type="ECO:0000256" key="5">
    <source>
        <dbReference type="ARBA" id="ARBA00038201"/>
    </source>
</evidence>
<dbReference type="GO" id="GO:0016020">
    <property type="term" value="C:membrane"/>
    <property type="evidence" value="ECO:0007669"/>
    <property type="project" value="TreeGrafter"/>
</dbReference>
<dbReference type="InterPro" id="IPR032914">
    <property type="entry name" value="Vam6/VPS39/TRAP1"/>
</dbReference>
<accession>A0A3B0JS82</accession>
<feature type="repeat" description="CHCR" evidence="6">
    <location>
        <begin position="594"/>
        <end position="762"/>
    </location>
</feature>
<dbReference type="GO" id="GO:0006914">
    <property type="term" value="P:autophagy"/>
    <property type="evidence" value="ECO:0007669"/>
    <property type="project" value="TreeGrafter"/>
</dbReference>
<dbReference type="GO" id="GO:0006886">
    <property type="term" value="P:intracellular protein transport"/>
    <property type="evidence" value="ECO:0007669"/>
    <property type="project" value="UniProtKB-UniRule"/>
</dbReference>
<keyword evidence="9" id="KW-1185">Reference proteome</keyword>
<dbReference type="AlphaFoldDB" id="A0A3B0JS82"/>
<dbReference type="PANTHER" id="PTHR12894">
    <property type="entry name" value="CNH DOMAIN CONTAINING"/>
    <property type="match status" value="1"/>
</dbReference>
<evidence type="ECO:0000256" key="6">
    <source>
        <dbReference type="PROSITE-ProRule" id="PRU01006"/>
    </source>
</evidence>
<dbReference type="GO" id="GO:0034058">
    <property type="term" value="P:endosomal vesicle fusion"/>
    <property type="evidence" value="ECO:0007669"/>
    <property type="project" value="TreeGrafter"/>
</dbReference>
<evidence type="ECO:0000256" key="2">
    <source>
        <dbReference type="ARBA" id="ARBA00004371"/>
    </source>
</evidence>
<evidence type="ECO:0000313" key="9">
    <source>
        <dbReference type="Proteomes" id="UP000268350"/>
    </source>
</evidence>
<dbReference type="OrthoDB" id="5325112at2759"/>
<dbReference type="EMBL" id="OUUW01000008">
    <property type="protein sequence ID" value="SPP83863.1"/>
    <property type="molecule type" value="Genomic_DNA"/>
</dbReference>
<dbReference type="SUPFAM" id="SSF50978">
    <property type="entry name" value="WD40 repeat-like"/>
    <property type="match status" value="1"/>
</dbReference>
<dbReference type="InterPro" id="IPR000547">
    <property type="entry name" value="Clathrin_H-chain/VPS_repeat"/>
</dbReference>
<dbReference type="PANTHER" id="PTHR12894:SF49">
    <property type="entry name" value="VAM6_VPS39-LIKE PROTEIN"/>
    <property type="match status" value="1"/>
</dbReference>
<feature type="domain" description="CNH" evidence="7">
    <location>
        <begin position="14"/>
        <end position="309"/>
    </location>
</feature>
<keyword evidence="4" id="KW-0458">Lysosome</keyword>
<dbReference type="InterPro" id="IPR001180">
    <property type="entry name" value="CNH_dom"/>
</dbReference>
<dbReference type="GO" id="GO:0012505">
    <property type="term" value="C:endomembrane system"/>
    <property type="evidence" value="ECO:0007669"/>
    <property type="project" value="UniProtKB-SubCell"/>
</dbReference>